<dbReference type="EMBL" id="LSUQ01000047">
    <property type="protein sequence ID" value="OAG93184.1"/>
    <property type="molecule type" value="Genomic_DNA"/>
</dbReference>
<dbReference type="InterPro" id="IPR002575">
    <property type="entry name" value="Aminoglycoside_PTrfase"/>
</dbReference>
<accession>A0A853K8A2</accession>
<reference evidence="2 3" key="1">
    <citation type="submission" date="2016-02" db="EMBL/GenBank/DDBJ databases">
        <title>Draft genome sequence of Acidibacillus ferrooxidans SLC66.</title>
        <authorList>
            <person name="Oliveira G."/>
            <person name="Nancucheo I."/>
            <person name="Dall'Agnol H."/>
            <person name="Johnson B."/>
            <person name="Oliveira R."/>
            <person name="Nunes G.L."/>
            <person name="Tzotzos G."/>
            <person name="Orellana S.C."/>
            <person name="Salim A.C."/>
            <person name="Araujo F.M."/>
        </authorList>
    </citation>
    <scope>NUCLEOTIDE SEQUENCE [LARGE SCALE GENOMIC DNA]</scope>
    <source>
        <strain evidence="2 3">SLC66</strain>
    </source>
</reference>
<feature type="domain" description="Aminoglycoside phosphotransferase" evidence="1">
    <location>
        <begin position="5"/>
        <end position="209"/>
    </location>
</feature>
<dbReference type="PANTHER" id="PTHR21310:SF15">
    <property type="entry name" value="AMINOGLYCOSIDE PHOSPHOTRANSFERASE DOMAIN-CONTAINING PROTEIN"/>
    <property type="match status" value="1"/>
</dbReference>
<evidence type="ECO:0000313" key="3">
    <source>
        <dbReference type="Proteomes" id="UP000077421"/>
    </source>
</evidence>
<dbReference type="AlphaFoldDB" id="A0A853K8A2"/>
<dbReference type="InterPro" id="IPR011009">
    <property type="entry name" value="Kinase-like_dom_sf"/>
</dbReference>
<sequence length="257" mass="29317">MNHAFVFRIPKRPAVARQMCKEIRVLEAILPYVKSRIPLPEWIGPADGDFPVSAVGYRKLLGTPLSEIPPGSMKNRLLSGVGNFLSELHSIPKGVLKQADVPWFRWTGEQRDDGPRNWREGLQKFMDRIRQDAIPLLRCPVRENVIGGIERFLAGPQNFQFEAVLLHGDFAPEHILVNTETGNIGVIDFGDCEMGDPAYDVWHELMPFYDGPMDELFFERQRFYRKLAPFHGVLHGLLVRDDVLVRNALRQVDAEFG</sequence>
<evidence type="ECO:0000259" key="1">
    <source>
        <dbReference type="Pfam" id="PF01636"/>
    </source>
</evidence>
<organism evidence="2 3">
    <name type="scientific">Ferroacidibacillus organovorans</name>
    <dbReference type="NCBI Taxonomy" id="1765683"/>
    <lineage>
        <taxon>Bacteria</taxon>
        <taxon>Bacillati</taxon>
        <taxon>Bacillota</taxon>
        <taxon>Bacilli</taxon>
        <taxon>Bacillales</taxon>
        <taxon>Alicyclobacillaceae</taxon>
        <taxon>Ferroacidibacillus</taxon>
    </lineage>
</organism>
<dbReference type="SUPFAM" id="SSF56112">
    <property type="entry name" value="Protein kinase-like (PK-like)"/>
    <property type="match status" value="1"/>
</dbReference>
<protein>
    <recommendedName>
        <fullName evidence="1">Aminoglycoside phosphotransferase domain-containing protein</fullName>
    </recommendedName>
</protein>
<proteinExistence type="predicted"/>
<comment type="caution">
    <text evidence="2">The sequence shown here is derived from an EMBL/GenBank/DDBJ whole genome shotgun (WGS) entry which is preliminary data.</text>
</comment>
<name>A0A853K8A2_9BACL</name>
<dbReference type="Proteomes" id="UP000077421">
    <property type="component" value="Unassembled WGS sequence"/>
</dbReference>
<gene>
    <name evidence="2" type="ORF">AYW79_12025</name>
</gene>
<evidence type="ECO:0000313" key="2">
    <source>
        <dbReference type="EMBL" id="OAG93184.1"/>
    </source>
</evidence>
<dbReference type="InterPro" id="IPR051678">
    <property type="entry name" value="AGP_Transferase"/>
</dbReference>
<dbReference type="Gene3D" id="3.30.200.20">
    <property type="entry name" value="Phosphorylase Kinase, domain 1"/>
    <property type="match status" value="1"/>
</dbReference>
<dbReference type="Gene3D" id="3.90.1200.10">
    <property type="match status" value="1"/>
</dbReference>
<dbReference type="RefSeq" id="WP_067566304.1">
    <property type="nucleotide sequence ID" value="NZ_LSUQ01000047.1"/>
</dbReference>
<dbReference type="Pfam" id="PF01636">
    <property type="entry name" value="APH"/>
    <property type="match status" value="1"/>
</dbReference>
<dbReference type="PANTHER" id="PTHR21310">
    <property type="entry name" value="AMINOGLYCOSIDE PHOSPHOTRANSFERASE-RELATED-RELATED"/>
    <property type="match status" value="1"/>
</dbReference>